<dbReference type="AlphaFoldDB" id="A0A561WMT3"/>
<dbReference type="EMBL" id="VIWY01000001">
    <property type="protein sequence ID" value="TWG25169.1"/>
    <property type="molecule type" value="Genomic_DNA"/>
</dbReference>
<keyword evidence="2" id="KW-0804">Transcription</keyword>
<evidence type="ECO:0000256" key="1">
    <source>
        <dbReference type="ARBA" id="ARBA00023015"/>
    </source>
</evidence>
<protein>
    <submittedName>
        <fullName evidence="6">Putative zinc finger protein</fullName>
    </submittedName>
</protein>
<dbReference type="OrthoDB" id="5185837at2"/>
<keyword evidence="1" id="KW-0805">Transcription regulation</keyword>
<evidence type="ECO:0000313" key="6">
    <source>
        <dbReference type="EMBL" id="TWG25169.1"/>
    </source>
</evidence>
<dbReference type="InterPro" id="IPR041916">
    <property type="entry name" value="Anti_sigma_zinc_sf"/>
</dbReference>
<evidence type="ECO:0000256" key="2">
    <source>
        <dbReference type="ARBA" id="ARBA00023163"/>
    </source>
</evidence>
<feature type="compositionally biased region" description="Low complexity" evidence="3">
    <location>
        <begin position="130"/>
        <end position="141"/>
    </location>
</feature>
<gene>
    <name evidence="6" type="ORF">FHX34_101135</name>
</gene>
<evidence type="ECO:0000256" key="3">
    <source>
        <dbReference type="SAM" id="MobiDB-lite"/>
    </source>
</evidence>
<comment type="caution">
    <text evidence="6">The sequence shown here is derived from an EMBL/GenBank/DDBJ whole genome shotgun (WGS) entry which is preliminary data.</text>
</comment>
<accession>A0A561WMT3</accession>
<feature type="region of interest" description="Disordered" evidence="3">
    <location>
        <begin position="122"/>
        <end position="159"/>
    </location>
</feature>
<keyword evidence="7" id="KW-1185">Reference proteome</keyword>
<reference evidence="6 7" key="1">
    <citation type="submission" date="2019-06" db="EMBL/GenBank/DDBJ databases">
        <title>Sequencing the genomes of 1000 actinobacteria strains.</title>
        <authorList>
            <person name="Klenk H.-P."/>
        </authorList>
    </citation>
    <scope>NUCLEOTIDE SEQUENCE [LARGE SCALE GENOMIC DNA]</scope>
    <source>
        <strain evidence="6 7">DSM 43866</strain>
    </source>
</reference>
<feature type="transmembrane region" description="Helical" evidence="4">
    <location>
        <begin position="89"/>
        <end position="114"/>
    </location>
</feature>
<keyword evidence="4" id="KW-1133">Transmembrane helix</keyword>
<keyword evidence="4" id="KW-0472">Membrane</keyword>
<evidence type="ECO:0000256" key="4">
    <source>
        <dbReference type="SAM" id="Phobius"/>
    </source>
</evidence>
<sequence length="259" mass="27570">MTQEDHYDVASYALGVLDDRDAARFEDHLIECPQCAYELESFVQVADVLADVDAEALLAAEKSEKDGVLLNKMLREVRTDRRRANSRRLYSLAAAVVIFAMLSIGALFAGARWLGPDNTPGNGGVVAQRDSSQLDPLPDSDGVGIGGTPLPGDNYNRTDSRTGVSAAVGLEKKDWGTQISFAVSNIKGPKTCGLVLVRTDGTAERVASWTIGEKGWGTAANPSPLMLQAVTGTAREDIAHVQVQELTANGTGETLISIP</sequence>
<dbReference type="Gene3D" id="1.10.10.1320">
    <property type="entry name" value="Anti-sigma factor, zinc-finger domain"/>
    <property type="match status" value="1"/>
</dbReference>
<evidence type="ECO:0000259" key="5">
    <source>
        <dbReference type="Pfam" id="PF13490"/>
    </source>
</evidence>
<evidence type="ECO:0000313" key="7">
    <source>
        <dbReference type="Proteomes" id="UP000320239"/>
    </source>
</evidence>
<keyword evidence="4" id="KW-0812">Transmembrane</keyword>
<dbReference type="InterPro" id="IPR027383">
    <property type="entry name" value="Znf_put"/>
</dbReference>
<dbReference type="Proteomes" id="UP000320239">
    <property type="component" value="Unassembled WGS sequence"/>
</dbReference>
<dbReference type="RefSeq" id="WP_122980735.1">
    <property type="nucleotide sequence ID" value="NZ_BOMX01000005.1"/>
</dbReference>
<organism evidence="6 7">
    <name type="scientific">Actinoplanes teichomyceticus</name>
    <dbReference type="NCBI Taxonomy" id="1867"/>
    <lineage>
        <taxon>Bacteria</taxon>
        <taxon>Bacillati</taxon>
        <taxon>Actinomycetota</taxon>
        <taxon>Actinomycetes</taxon>
        <taxon>Micromonosporales</taxon>
        <taxon>Micromonosporaceae</taxon>
        <taxon>Actinoplanes</taxon>
    </lineage>
</organism>
<name>A0A561WMT3_ACTTI</name>
<dbReference type="Pfam" id="PF13490">
    <property type="entry name" value="zf-HC2"/>
    <property type="match status" value="1"/>
</dbReference>
<proteinExistence type="predicted"/>
<feature type="domain" description="Putative zinc-finger" evidence="5">
    <location>
        <begin position="11"/>
        <end position="36"/>
    </location>
</feature>